<name>A0AA39E0Y2_VITRO</name>
<dbReference type="FunFam" id="3.40.50.10140:FF:000007">
    <property type="entry name" value="Disease resistance protein (TIR-NBS-LRR class)"/>
    <property type="match status" value="1"/>
</dbReference>
<dbReference type="GO" id="GO:0007165">
    <property type="term" value="P:signal transduction"/>
    <property type="evidence" value="ECO:0007669"/>
    <property type="project" value="InterPro"/>
</dbReference>
<evidence type="ECO:0000313" key="14">
    <source>
        <dbReference type="EMBL" id="KAJ9705521.1"/>
    </source>
</evidence>
<gene>
    <name evidence="14" type="ORF">PVL29_003523</name>
</gene>
<dbReference type="InterPro" id="IPR002182">
    <property type="entry name" value="NB-ARC"/>
</dbReference>
<dbReference type="GO" id="GO:0050832">
    <property type="term" value="P:defense response to fungus"/>
    <property type="evidence" value="ECO:0007669"/>
    <property type="project" value="UniProtKB-ARBA"/>
</dbReference>
<dbReference type="InterPro" id="IPR042197">
    <property type="entry name" value="Apaf_helical"/>
</dbReference>
<keyword evidence="9" id="KW-0520">NAD</keyword>
<dbReference type="InterPro" id="IPR011713">
    <property type="entry name" value="Leu-rich_rpt_3"/>
</dbReference>
<evidence type="ECO:0000256" key="3">
    <source>
        <dbReference type="ARBA" id="ARBA00011982"/>
    </source>
</evidence>
<dbReference type="SUPFAM" id="SSF46785">
    <property type="entry name" value="Winged helix' DNA-binding domain"/>
    <property type="match status" value="1"/>
</dbReference>
<dbReference type="PRINTS" id="PR00364">
    <property type="entry name" value="DISEASERSIST"/>
</dbReference>
<evidence type="ECO:0000259" key="13">
    <source>
        <dbReference type="PROSITE" id="PS50104"/>
    </source>
</evidence>
<keyword evidence="5" id="KW-0433">Leucine-rich repeat</keyword>
<organism evidence="14 15">
    <name type="scientific">Vitis rotundifolia</name>
    <name type="common">Muscadine grape</name>
    <dbReference type="NCBI Taxonomy" id="103349"/>
    <lineage>
        <taxon>Eukaryota</taxon>
        <taxon>Viridiplantae</taxon>
        <taxon>Streptophyta</taxon>
        <taxon>Embryophyta</taxon>
        <taxon>Tracheophyta</taxon>
        <taxon>Spermatophyta</taxon>
        <taxon>Magnoliopsida</taxon>
        <taxon>eudicotyledons</taxon>
        <taxon>Gunneridae</taxon>
        <taxon>Pentapetalae</taxon>
        <taxon>rosids</taxon>
        <taxon>Vitales</taxon>
        <taxon>Vitaceae</taxon>
        <taxon>Viteae</taxon>
        <taxon>Vitis</taxon>
    </lineage>
</organism>
<dbReference type="InterPro" id="IPR045344">
    <property type="entry name" value="C-JID"/>
</dbReference>
<sequence length="1276" mass="146099">MASTSSFTVSSSFTPSIPRTTTYDVFLSFRGEDTRFNFTDHLYNALVDRGIRTFRDDHLRKGEGIAPELSKAIEESRSSVIVFSENYAHSRWCLNELVKIMECKKDLGRTVIPIFYHVDPSHVRKQEGSFRLAFAGYEENWKDKVGKWRTALTEAANLSGWHLLDGYESNYIKEITNNIFRRLNCKGLEVGANLVGIDSRIKEVSLRLHMESSDVHIVGIYGVGGIGKTTIAKVIYNKLSCEFEYMSFLENIRGISNTKGLTHLQNQLLDDILEEERSQNINIIDRGASMIETILSSKRVFIVLDDVDNRNQLKALLRHRGWLGKGSRVIITTRNKHLLIEQEVDDLYEVEGLNSKEARELFNLHAFKQNLPKSDFINLSCRMVDYCQGLPLAVEVLGSLLFNMTIPQWESQLHKLAKEPMAEIHNVLKSSYDGLDRTEKDILLDVACFFKGEERDFVLRILDACVGIGIQNLEDKCLITLSYNHKIGMHDLIQQMCWEIVRENFPKEPNKWSRLWDAHDIERAFTASEGIKNAETISLDLSKLETVCFDPDDFAKMTGLIGLRLLKIHFGVSPYDRLKYCKHGLLHGPHGVMKNASKMQLDEGFEFPELKYLYWDGYPFDFLPSNFNGEKLVELHLKCSNIKQLWQGDKYLEKLNRSKKKCHEKLNVIDLSYSKKLIQMSEFSRMPNLERLILEFCVNLINIDPSLGSMKKLTTLSLKHCHKLKDLPDRIGDLKSLEILDLSGCRKFEKFPKKGGNMKSLKELLLSGTAIKDLPDSIGELESLEILDLSYCSKFEKFPEKGLNNKSLKRLLLICTAIKDLPDSIGELESLEILNLSYCLKFEKFPEKGLNNKSLKRLLLICTAIKDLPDSIVNLESLEKLDVFGCSKLQKFLTKRGNMKSLPVFCLCKTPIKDPPDSFEDLESLILFELFKSSKFEKFPEMRSMKHLRSLYLRGTAIEELPASIDNLSGLVYLDIRYCKSLRNLPDNISRLKFLQTLILCGCSNLWKGLISNQFCNLGKLNISPCKIAGQILELPSSLEEIEAHDCKSDLDLATLLWLCHLNWLKSATEELQLSAVIPKSSVIPEWMRYQNLGSEVTTELPTNWYEDPNFLGFVVSCVYQPRQSISFICELNLHGNGFGFKKQQKFTCGCDCYWEFNGNFNDQVWVWWYPKIAIRNAHRHSSFKDLHKFTHFNASFKDLHPDQFPIIKNWGVNLIFAGDQHNHKAMLLDPLGNFGDNGLVVLEGTGGNRKRRRDDSLPHAVEEPQYKRCSGGATI</sequence>
<keyword evidence="15" id="KW-1185">Reference proteome</keyword>
<dbReference type="GO" id="GO:0005634">
    <property type="term" value="C:nucleus"/>
    <property type="evidence" value="ECO:0007669"/>
    <property type="project" value="UniProtKB-SubCell"/>
</dbReference>
<evidence type="ECO:0000256" key="11">
    <source>
        <dbReference type="ARBA" id="ARBA00047304"/>
    </source>
</evidence>
<dbReference type="EC" id="3.2.2.6" evidence="3"/>
<dbReference type="InterPro" id="IPR058192">
    <property type="entry name" value="WHD_ROQ1-like"/>
</dbReference>
<dbReference type="GO" id="GO:0043531">
    <property type="term" value="F:ADP binding"/>
    <property type="evidence" value="ECO:0007669"/>
    <property type="project" value="InterPro"/>
</dbReference>
<dbReference type="Proteomes" id="UP001168098">
    <property type="component" value="Unassembled WGS sequence"/>
</dbReference>
<evidence type="ECO:0000256" key="6">
    <source>
        <dbReference type="ARBA" id="ARBA00022737"/>
    </source>
</evidence>
<dbReference type="InterPro" id="IPR055414">
    <property type="entry name" value="LRR_R13L4/SHOC2-like"/>
</dbReference>
<evidence type="ECO:0000256" key="10">
    <source>
        <dbReference type="ARBA" id="ARBA00023242"/>
    </source>
</evidence>
<dbReference type="SUPFAM" id="SSF52540">
    <property type="entry name" value="P-loop containing nucleoside triphosphate hydrolases"/>
    <property type="match status" value="1"/>
</dbReference>
<dbReference type="Pfam" id="PF20160">
    <property type="entry name" value="C-JID"/>
    <property type="match status" value="1"/>
</dbReference>
<dbReference type="Gene3D" id="1.10.8.430">
    <property type="entry name" value="Helical domain of apoptotic protease-activating factors"/>
    <property type="match status" value="1"/>
</dbReference>
<comment type="similarity">
    <text evidence="12">Belongs to the disease resistance TIR-NB-LRR family.</text>
</comment>
<dbReference type="Gene3D" id="3.80.10.10">
    <property type="entry name" value="Ribonuclease Inhibitor"/>
    <property type="match status" value="3"/>
</dbReference>
<dbReference type="InterPro" id="IPR032675">
    <property type="entry name" value="LRR_dom_sf"/>
</dbReference>
<dbReference type="InterPro" id="IPR058546">
    <property type="entry name" value="RPS4B/Roq1-like_LRR"/>
</dbReference>
<keyword evidence="7" id="KW-0378">Hydrolase</keyword>
<evidence type="ECO:0000256" key="7">
    <source>
        <dbReference type="ARBA" id="ARBA00022801"/>
    </source>
</evidence>
<dbReference type="PANTHER" id="PTHR11017:SF570">
    <property type="entry name" value="DISEASE RESISTANCE PROTEIN (TIR-NBS CLASS)-RELATED"/>
    <property type="match status" value="1"/>
</dbReference>
<dbReference type="Gene3D" id="3.40.50.300">
    <property type="entry name" value="P-loop containing nucleotide triphosphate hydrolases"/>
    <property type="match status" value="1"/>
</dbReference>
<dbReference type="InterPro" id="IPR035897">
    <property type="entry name" value="Toll_tir_struct_dom_sf"/>
</dbReference>
<dbReference type="Pfam" id="PF23286">
    <property type="entry name" value="LRR_13"/>
    <property type="match status" value="2"/>
</dbReference>
<comment type="caution">
    <text evidence="14">The sequence shown here is derived from an EMBL/GenBank/DDBJ whole genome shotgun (WGS) entry which is preliminary data.</text>
</comment>
<evidence type="ECO:0000256" key="4">
    <source>
        <dbReference type="ARBA" id="ARBA00022490"/>
    </source>
</evidence>
<dbReference type="EMBL" id="JARBHA010000003">
    <property type="protein sequence ID" value="KAJ9705521.1"/>
    <property type="molecule type" value="Genomic_DNA"/>
</dbReference>
<protein>
    <recommendedName>
        <fullName evidence="3">ADP-ribosyl cyclase/cyclic ADP-ribose hydrolase</fullName>
        <ecNumber evidence="3">3.2.2.6</ecNumber>
    </recommendedName>
</protein>
<evidence type="ECO:0000256" key="5">
    <source>
        <dbReference type="ARBA" id="ARBA00022614"/>
    </source>
</evidence>
<dbReference type="GO" id="GO:0043068">
    <property type="term" value="P:positive regulation of programmed cell death"/>
    <property type="evidence" value="ECO:0007669"/>
    <property type="project" value="UniProtKB-ARBA"/>
</dbReference>
<proteinExistence type="inferred from homology"/>
<dbReference type="PROSITE" id="PS50104">
    <property type="entry name" value="TIR"/>
    <property type="match status" value="1"/>
</dbReference>
<keyword evidence="10" id="KW-0539">Nucleus</keyword>
<dbReference type="Gene3D" id="3.40.50.10140">
    <property type="entry name" value="Toll/interleukin-1 receptor homology (TIR) domain"/>
    <property type="match status" value="1"/>
</dbReference>
<evidence type="ECO:0000256" key="9">
    <source>
        <dbReference type="ARBA" id="ARBA00023027"/>
    </source>
</evidence>
<dbReference type="InterPro" id="IPR027417">
    <property type="entry name" value="P-loop_NTPase"/>
</dbReference>
<dbReference type="Pfam" id="PF01582">
    <property type="entry name" value="TIR"/>
    <property type="match status" value="1"/>
</dbReference>
<comment type="subcellular location">
    <subcellularLocation>
        <location evidence="2">Cytoplasm</location>
    </subcellularLocation>
    <subcellularLocation>
        <location evidence="1">Nucleus</location>
    </subcellularLocation>
</comment>
<dbReference type="SUPFAM" id="SSF52200">
    <property type="entry name" value="Toll/Interleukin receptor TIR domain"/>
    <property type="match status" value="1"/>
</dbReference>
<evidence type="ECO:0000256" key="8">
    <source>
        <dbReference type="ARBA" id="ARBA00022821"/>
    </source>
</evidence>
<dbReference type="AlphaFoldDB" id="A0AA39E0Y2"/>
<dbReference type="InterPro" id="IPR036390">
    <property type="entry name" value="WH_DNA-bd_sf"/>
</dbReference>
<dbReference type="GO" id="GO:0005737">
    <property type="term" value="C:cytoplasm"/>
    <property type="evidence" value="ECO:0007669"/>
    <property type="project" value="UniProtKB-SubCell"/>
</dbReference>
<keyword evidence="4" id="KW-0963">Cytoplasm</keyword>
<dbReference type="SMART" id="SM00369">
    <property type="entry name" value="LRR_TYP"/>
    <property type="match status" value="3"/>
</dbReference>
<dbReference type="GO" id="GO:0061809">
    <property type="term" value="F:NAD+ nucleosidase activity, cyclic ADP-ribose generating"/>
    <property type="evidence" value="ECO:0007669"/>
    <property type="project" value="UniProtKB-EC"/>
</dbReference>
<dbReference type="Pfam" id="PF00931">
    <property type="entry name" value="NB-ARC"/>
    <property type="match status" value="1"/>
</dbReference>
<comment type="catalytic activity">
    <reaction evidence="11">
        <text>NAD(+) + H2O = ADP-D-ribose + nicotinamide + H(+)</text>
        <dbReference type="Rhea" id="RHEA:16301"/>
        <dbReference type="ChEBI" id="CHEBI:15377"/>
        <dbReference type="ChEBI" id="CHEBI:15378"/>
        <dbReference type="ChEBI" id="CHEBI:17154"/>
        <dbReference type="ChEBI" id="CHEBI:57540"/>
        <dbReference type="ChEBI" id="CHEBI:57967"/>
        <dbReference type="EC" id="3.2.2.6"/>
    </reaction>
    <physiologicalReaction direction="left-to-right" evidence="11">
        <dbReference type="Rhea" id="RHEA:16302"/>
    </physiologicalReaction>
</comment>
<keyword evidence="6" id="KW-0677">Repeat</keyword>
<evidence type="ECO:0000313" key="15">
    <source>
        <dbReference type="Proteomes" id="UP001168098"/>
    </source>
</evidence>
<dbReference type="SMART" id="SM00255">
    <property type="entry name" value="TIR"/>
    <property type="match status" value="1"/>
</dbReference>
<reference evidence="14 15" key="1">
    <citation type="journal article" date="2023" name="BMC Biotechnol.">
        <title>Vitis rotundifolia cv Carlos genome sequencing.</title>
        <authorList>
            <person name="Huff M."/>
            <person name="Hulse-Kemp A."/>
            <person name="Scheffler B."/>
            <person name="Youngblood R."/>
            <person name="Simpson S."/>
            <person name="Babiker E."/>
            <person name="Staton M."/>
        </authorList>
    </citation>
    <scope>NUCLEOTIDE SEQUENCE [LARGE SCALE GENOMIC DNA]</scope>
    <source>
        <tissue evidence="14">Leaf</tissue>
    </source>
</reference>
<dbReference type="SUPFAM" id="SSF52058">
    <property type="entry name" value="L domain-like"/>
    <property type="match status" value="2"/>
</dbReference>
<feature type="domain" description="TIR" evidence="13">
    <location>
        <begin position="21"/>
        <end position="183"/>
    </location>
</feature>
<dbReference type="Pfam" id="PF23598">
    <property type="entry name" value="LRR_14"/>
    <property type="match status" value="1"/>
</dbReference>
<dbReference type="Pfam" id="PF07725">
    <property type="entry name" value="LRR_3"/>
    <property type="match status" value="1"/>
</dbReference>
<dbReference type="PANTHER" id="PTHR11017">
    <property type="entry name" value="LEUCINE-RICH REPEAT-CONTAINING PROTEIN"/>
    <property type="match status" value="1"/>
</dbReference>
<dbReference type="InterPro" id="IPR003591">
    <property type="entry name" value="Leu-rich_rpt_typical-subtyp"/>
</dbReference>
<evidence type="ECO:0000256" key="1">
    <source>
        <dbReference type="ARBA" id="ARBA00004123"/>
    </source>
</evidence>
<keyword evidence="8" id="KW-0611">Plant defense</keyword>
<dbReference type="InterPro" id="IPR044974">
    <property type="entry name" value="Disease_R_plants"/>
</dbReference>
<evidence type="ECO:0000256" key="2">
    <source>
        <dbReference type="ARBA" id="ARBA00004496"/>
    </source>
</evidence>
<evidence type="ECO:0000256" key="12">
    <source>
        <dbReference type="ARBA" id="ARBA00061488"/>
    </source>
</evidence>
<dbReference type="InterPro" id="IPR000157">
    <property type="entry name" value="TIR_dom"/>
</dbReference>
<accession>A0AA39E0Y2</accession>
<dbReference type="Pfam" id="PF23282">
    <property type="entry name" value="WHD_ROQ1"/>
    <property type="match status" value="1"/>
</dbReference>